<dbReference type="GO" id="GO:0051082">
    <property type="term" value="F:unfolded protein binding"/>
    <property type="evidence" value="ECO:0007669"/>
    <property type="project" value="InterPro"/>
</dbReference>
<dbReference type="GO" id="GO:0003677">
    <property type="term" value="F:DNA binding"/>
    <property type="evidence" value="ECO:0007669"/>
    <property type="project" value="UniProtKB-KW"/>
</dbReference>
<dbReference type="GO" id="GO:0042026">
    <property type="term" value="P:protein refolding"/>
    <property type="evidence" value="ECO:0007669"/>
    <property type="project" value="TreeGrafter"/>
</dbReference>
<keyword evidence="1" id="KW-0143">Chaperone</keyword>
<keyword evidence="4" id="KW-0238">DNA-binding</keyword>
<dbReference type="InterPro" id="IPR018253">
    <property type="entry name" value="DnaJ_domain_CS"/>
</dbReference>
<dbReference type="CDD" id="cd10747">
    <property type="entry name" value="DnaJ_C"/>
    <property type="match status" value="1"/>
</dbReference>
<name>A0A1I4C406_9ACTN</name>
<dbReference type="SMART" id="SM00271">
    <property type="entry name" value="DnaJ"/>
    <property type="match status" value="1"/>
</dbReference>
<evidence type="ECO:0000259" key="3">
    <source>
        <dbReference type="PROSITE" id="PS50076"/>
    </source>
</evidence>
<dbReference type="EMBL" id="FOQY01000034">
    <property type="protein sequence ID" value="SFK75828.1"/>
    <property type="molecule type" value="Genomic_DNA"/>
</dbReference>
<dbReference type="Pfam" id="PF00226">
    <property type="entry name" value="DnaJ"/>
    <property type="match status" value="1"/>
</dbReference>
<dbReference type="InterPro" id="IPR036869">
    <property type="entry name" value="J_dom_sf"/>
</dbReference>
<accession>A0A1I4C406</accession>
<dbReference type="CDD" id="cd06257">
    <property type="entry name" value="DnaJ"/>
    <property type="match status" value="1"/>
</dbReference>
<dbReference type="SUPFAM" id="SSF49493">
    <property type="entry name" value="HSP40/DnaJ peptide-binding domain"/>
    <property type="match status" value="2"/>
</dbReference>
<feature type="region of interest" description="Disordered" evidence="2">
    <location>
        <begin position="91"/>
        <end position="116"/>
    </location>
</feature>
<dbReference type="RefSeq" id="WP_093890982.1">
    <property type="nucleotide sequence ID" value="NZ_FOQY01000034.1"/>
</dbReference>
<protein>
    <submittedName>
        <fullName evidence="4">Curved DNA-binding protein</fullName>
    </submittedName>
</protein>
<feature type="domain" description="J" evidence="3">
    <location>
        <begin position="7"/>
        <end position="71"/>
    </location>
</feature>
<dbReference type="InterPro" id="IPR008971">
    <property type="entry name" value="HSP40/DnaJ_pept-bd"/>
</dbReference>
<dbReference type="InterPro" id="IPR001623">
    <property type="entry name" value="DnaJ_domain"/>
</dbReference>
<dbReference type="Gene3D" id="1.10.287.110">
    <property type="entry name" value="DnaJ domain"/>
    <property type="match status" value="1"/>
</dbReference>
<gene>
    <name evidence="4" type="ORF">SAMN05216275_13459</name>
</gene>
<dbReference type="Pfam" id="PF01556">
    <property type="entry name" value="DnaJ_C"/>
    <property type="match status" value="1"/>
</dbReference>
<dbReference type="AlphaFoldDB" id="A0A1I4C406"/>
<dbReference type="PANTHER" id="PTHR43096:SF52">
    <property type="entry name" value="DNAJ HOMOLOG 1, MITOCHONDRIAL-RELATED"/>
    <property type="match status" value="1"/>
</dbReference>
<evidence type="ECO:0000313" key="4">
    <source>
        <dbReference type="EMBL" id="SFK75828.1"/>
    </source>
</evidence>
<dbReference type="FunFam" id="2.60.260.20:FF:000013">
    <property type="entry name" value="DnaJ subfamily B member 11"/>
    <property type="match status" value="1"/>
</dbReference>
<evidence type="ECO:0000313" key="5">
    <source>
        <dbReference type="Proteomes" id="UP000199111"/>
    </source>
</evidence>
<dbReference type="Proteomes" id="UP000199111">
    <property type="component" value="Unassembled WGS sequence"/>
</dbReference>
<evidence type="ECO:0000256" key="2">
    <source>
        <dbReference type="SAM" id="MobiDB-lite"/>
    </source>
</evidence>
<dbReference type="GeneID" id="96302426"/>
<feature type="compositionally biased region" description="Gly residues" evidence="2">
    <location>
        <begin position="94"/>
        <end position="116"/>
    </location>
</feature>
<dbReference type="PRINTS" id="PR00625">
    <property type="entry name" value="JDOMAIN"/>
</dbReference>
<dbReference type="PROSITE" id="PS50076">
    <property type="entry name" value="DNAJ_2"/>
    <property type="match status" value="1"/>
</dbReference>
<dbReference type="PANTHER" id="PTHR43096">
    <property type="entry name" value="DNAJ HOMOLOG 1, MITOCHONDRIAL-RELATED"/>
    <property type="match status" value="1"/>
</dbReference>
<proteinExistence type="predicted"/>
<feature type="region of interest" description="Disordered" evidence="2">
    <location>
        <begin position="255"/>
        <end position="281"/>
    </location>
</feature>
<evidence type="ECO:0000256" key="1">
    <source>
        <dbReference type="ARBA" id="ARBA00023186"/>
    </source>
</evidence>
<dbReference type="Gene3D" id="2.60.260.20">
    <property type="entry name" value="Urease metallochaperone UreE, N-terminal domain"/>
    <property type="match status" value="2"/>
</dbReference>
<keyword evidence="5" id="KW-1185">Reference proteome</keyword>
<dbReference type="PROSITE" id="PS00636">
    <property type="entry name" value="DNAJ_1"/>
    <property type="match status" value="1"/>
</dbReference>
<dbReference type="SUPFAM" id="SSF46565">
    <property type="entry name" value="Chaperone J-domain"/>
    <property type="match status" value="1"/>
</dbReference>
<dbReference type="GO" id="GO:0005737">
    <property type="term" value="C:cytoplasm"/>
    <property type="evidence" value="ECO:0007669"/>
    <property type="project" value="TreeGrafter"/>
</dbReference>
<reference evidence="5" key="1">
    <citation type="submission" date="2016-10" db="EMBL/GenBank/DDBJ databases">
        <authorList>
            <person name="Varghese N."/>
            <person name="Submissions S."/>
        </authorList>
    </citation>
    <scope>NUCLEOTIDE SEQUENCE [LARGE SCALE GENOMIC DNA]</scope>
    <source>
        <strain evidence="5">CGMCC 4.2126</strain>
    </source>
</reference>
<organism evidence="4 5">
    <name type="scientific">Streptosporangium canum</name>
    <dbReference type="NCBI Taxonomy" id="324952"/>
    <lineage>
        <taxon>Bacteria</taxon>
        <taxon>Bacillati</taxon>
        <taxon>Actinomycetota</taxon>
        <taxon>Actinomycetes</taxon>
        <taxon>Streptosporangiales</taxon>
        <taxon>Streptosporangiaceae</taxon>
        <taxon>Streptosporangium</taxon>
    </lineage>
</organism>
<dbReference type="InterPro" id="IPR002939">
    <property type="entry name" value="DnaJ_C"/>
</dbReference>
<sequence length="318" mass="33773">MATTTRDFYDSLGVSRDAGQDEIQSAYRKLARTYHPDVNKDPGAEDRFKEISEAYSVLSDPATRRRYDAFGPDFRQVPEDVDPDTWARARAGRGARGGRPGAGAGAGAGPGGPAGFGEGVGFEDLLEGLFSGRGGGRAGRGWGPIPGADQEAEIELTVEDAYRGGRRSITVGGRRIDVNIPAGVTDGQRIRLAGQGGRGSDGAAAGDLYLIVRIAPHPRYRVEGRDIRVQLPVTPWEAALGASVAVDTPAGEAKVKVPAGSSSGRRLRLRGRGMPNPRGTPGDLFAEVRIMVPATLPDAERQLFEQLAAVSTFDPRRR</sequence>